<accession>A0ABV4TWZ1</accession>
<organism evidence="3 4">
    <name type="scientific">Thiohalorhabdus methylotrophus</name>
    <dbReference type="NCBI Taxonomy" id="3242694"/>
    <lineage>
        <taxon>Bacteria</taxon>
        <taxon>Pseudomonadati</taxon>
        <taxon>Pseudomonadota</taxon>
        <taxon>Gammaproteobacteria</taxon>
        <taxon>Thiohalorhabdales</taxon>
        <taxon>Thiohalorhabdaceae</taxon>
        <taxon>Thiohalorhabdus</taxon>
    </lineage>
</organism>
<keyword evidence="4" id="KW-1185">Reference proteome</keyword>
<dbReference type="EMBL" id="JBGUAW010000009">
    <property type="protein sequence ID" value="MFA9461851.1"/>
    <property type="molecule type" value="Genomic_DNA"/>
</dbReference>
<dbReference type="RefSeq" id="WP_373656640.1">
    <property type="nucleotide sequence ID" value="NZ_JBGUAW010000009.1"/>
</dbReference>
<evidence type="ECO:0000313" key="3">
    <source>
        <dbReference type="EMBL" id="MFA9461851.1"/>
    </source>
</evidence>
<dbReference type="SUPFAM" id="SSF56935">
    <property type="entry name" value="Porins"/>
    <property type="match status" value="1"/>
</dbReference>
<sequence length="434" mass="48518">MHKAPALLTAALAATGLALPAQAQTPNDTEQRLEELEQKVDILSEELEGRRREGLVSEEYDYQPAYGVGPAGAKIYQVDQGLSIGGYGHGFYKNSSIDGADETDFYRQIFYFGYRFNDWILLNTEIEIEHVEEIYVEFAYLDFLLHEKANIRAGMMLSPLGLVNEIHEPPTYFGNIRPEVEKRIIPTTSRENGVGLWGNLTETLEYRLYVQNSFNAIDGTGQSTIDQGDIRGVRQKGAEAQADDLAVTGRLDWKPLSGVILGGSFWTGDMGHEQELFENGTNNSLGTPDVHMDLYEAHVQYKRHGWWLRGMFAQAQIDDTQALSDSLGSGVSDTMTGWYAEAGYDIMPHIAELPEQSLYPWVRYTDLDTNSDVPSGYPEDPAQDRVITEAGLHYMPHPNVVVKAEVKMFDSESDQDGAGENNQTEYLVGIGYNF</sequence>
<evidence type="ECO:0000256" key="2">
    <source>
        <dbReference type="SAM" id="SignalP"/>
    </source>
</evidence>
<gene>
    <name evidence="3" type="ORF">ACERLL_13585</name>
</gene>
<dbReference type="InterPro" id="IPR023614">
    <property type="entry name" value="Porin_dom_sf"/>
</dbReference>
<reference evidence="3 4" key="1">
    <citation type="submission" date="2024-08" db="EMBL/GenBank/DDBJ databases">
        <title>Whole-genome sequencing of halo(alkali)philic microorganisms from hypersaline lakes.</title>
        <authorList>
            <person name="Sorokin D.Y."/>
            <person name="Merkel A.Y."/>
            <person name="Messina E."/>
            <person name="Yakimov M."/>
        </authorList>
    </citation>
    <scope>NUCLEOTIDE SEQUENCE [LARGE SCALE GENOMIC DNA]</scope>
    <source>
        <strain evidence="3 4">Cl-TMA</strain>
    </source>
</reference>
<evidence type="ECO:0000313" key="4">
    <source>
        <dbReference type="Proteomes" id="UP001575181"/>
    </source>
</evidence>
<feature type="signal peptide" evidence="2">
    <location>
        <begin position="1"/>
        <end position="23"/>
    </location>
</feature>
<proteinExistence type="predicted"/>
<dbReference type="Proteomes" id="UP001575181">
    <property type="component" value="Unassembled WGS sequence"/>
</dbReference>
<keyword evidence="2" id="KW-0732">Signal</keyword>
<evidence type="ECO:0008006" key="5">
    <source>
        <dbReference type="Google" id="ProtNLM"/>
    </source>
</evidence>
<keyword evidence="1" id="KW-0175">Coiled coil</keyword>
<name>A0ABV4TWZ1_9GAMM</name>
<feature type="coiled-coil region" evidence="1">
    <location>
        <begin position="26"/>
        <end position="53"/>
    </location>
</feature>
<dbReference type="Gene3D" id="2.40.160.10">
    <property type="entry name" value="Porin"/>
    <property type="match status" value="1"/>
</dbReference>
<feature type="chain" id="PRO_5047459031" description="Porin" evidence="2">
    <location>
        <begin position="24"/>
        <end position="434"/>
    </location>
</feature>
<comment type="caution">
    <text evidence="3">The sequence shown here is derived from an EMBL/GenBank/DDBJ whole genome shotgun (WGS) entry which is preliminary data.</text>
</comment>
<protein>
    <recommendedName>
        <fullName evidence="5">Porin</fullName>
    </recommendedName>
</protein>
<evidence type="ECO:0000256" key="1">
    <source>
        <dbReference type="SAM" id="Coils"/>
    </source>
</evidence>